<dbReference type="PANTHER" id="PTHR11820">
    <property type="entry name" value="ACYLPYRUVASE"/>
    <property type="match status" value="1"/>
</dbReference>
<keyword evidence="4" id="KW-0378">Hydrolase</keyword>
<dbReference type="Proteomes" id="UP001355653">
    <property type="component" value="Unassembled WGS sequence"/>
</dbReference>
<keyword evidence="5" id="KW-1185">Reference proteome</keyword>
<name>A0ABU6D8W5_9BACL</name>
<sequence>MTDIRNIYCVGRNYRAHAAELGNDVPDQPMIFTKPTHALADMSGGELKLPGDQGEIHYEAELVLHIAKPYREGIQVDEIVDKYALGIDFTLRDVQSVIKKKGQPWLPAKGFLKSAPLTEFRPFPGTSKLTEENFQLRQNGQVVQNGNISNMIFDLQTIIDFIAKHYGLGVGDIIYTGTPEGVGPVNNGDILELTWGEEVFGAVTIRV</sequence>
<dbReference type="Gene3D" id="3.90.850.10">
    <property type="entry name" value="Fumarylacetoacetase-like, C-terminal domain"/>
    <property type="match status" value="1"/>
</dbReference>
<evidence type="ECO:0000313" key="4">
    <source>
        <dbReference type="EMBL" id="MEB4793322.1"/>
    </source>
</evidence>
<protein>
    <submittedName>
        <fullName evidence="4">Fumarylacetoacetate hydrolase family protein</fullName>
    </submittedName>
</protein>
<feature type="domain" description="Fumarylacetoacetase-like C-terminal" evidence="3">
    <location>
        <begin position="7"/>
        <end position="204"/>
    </location>
</feature>
<dbReference type="EMBL" id="JAROBY010000010">
    <property type="protein sequence ID" value="MEB4793322.1"/>
    <property type="molecule type" value="Genomic_DNA"/>
</dbReference>
<dbReference type="RefSeq" id="WP_127454642.1">
    <property type="nucleotide sequence ID" value="NZ_JAROBY010000010.1"/>
</dbReference>
<evidence type="ECO:0000259" key="3">
    <source>
        <dbReference type="Pfam" id="PF01557"/>
    </source>
</evidence>
<dbReference type="SUPFAM" id="SSF56529">
    <property type="entry name" value="FAH"/>
    <property type="match status" value="1"/>
</dbReference>
<dbReference type="PANTHER" id="PTHR11820:SF7">
    <property type="entry name" value="ACYLPYRUVASE FAHD1, MITOCHONDRIAL"/>
    <property type="match status" value="1"/>
</dbReference>
<organism evidence="4 5">
    <name type="scientific">Paenibacillus chondroitinus</name>
    <dbReference type="NCBI Taxonomy" id="59842"/>
    <lineage>
        <taxon>Bacteria</taxon>
        <taxon>Bacillati</taxon>
        <taxon>Bacillota</taxon>
        <taxon>Bacilli</taxon>
        <taxon>Bacillales</taxon>
        <taxon>Paenibacillaceae</taxon>
        <taxon>Paenibacillus</taxon>
    </lineage>
</organism>
<proteinExistence type="inferred from homology"/>
<gene>
    <name evidence="4" type="ORF">P5G65_05395</name>
</gene>
<evidence type="ECO:0000256" key="1">
    <source>
        <dbReference type="ARBA" id="ARBA00010211"/>
    </source>
</evidence>
<dbReference type="InterPro" id="IPR036663">
    <property type="entry name" value="Fumarylacetoacetase_C_sf"/>
</dbReference>
<reference evidence="4 5" key="1">
    <citation type="submission" date="2023-03" db="EMBL/GenBank/DDBJ databases">
        <title>Bacillus Genome Sequencing.</title>
        <authorList>
            <person name="Dunlap C."/>
        </authorList>
    </citation>
    <scope>NUCLEOTIDE SEQUENCE [LARGE SCALE GENOMIC DNA]</scope>
    <source>
        <strain evidence="4 5">NRS-1351</strain>
    </source>
</reference>
<accession>A0ABU6D8W5</accession>
<evidence type="ECO:0000256" key="2">
    <source>
        <dbReference type="ARBA" id="ARBA00022723"/>
    </source>
</evidence>
<comment type="caution">
    <text evidence="4">The sequence shown here is derived from an EMBL/GenBank/DDBJ whole genome shotgun (WGS) entry which is preliminary data.</text>
</comment>
<dbReference type="InterPro" id="IPR011234">
    <property type="entry name" value="Fumarylacetoacetase-like_C"/>
</dbReference>
<comment type="similarity">
    <text evidence="1">Belongs to the FAH family.</text>
</comment>
<dbReference type="GO" id="GO:0016787">
    <property type="term" value="F:hydrolase activity"/>
    <property type="evidence" value="ECO:0007669"/>
    <property type="project" value="UniProtKB-KW"/>
</dbReference>
<evidence type="ECO:0000313" key="5">
    <source>
        <dbReference type="Proteomes" id="UP001355653"/>
    </source>
</evidence>
<keyword evidence="2" id="KW-0479">Metal-binding</keyword>
<dbReference type="Pfam" id="PF01557">
    <property type="entry name" value="FAA_hydrolase"/>
    <property type="match status" value="1"/>
</dbReference>